<feature type="chain" id="PRO_5016713791" evidence="6">
    <location>
        <begin position="27"/>
        <end position="603"/>
    </location>
</feature>
<dbReference type="InterPro" id="IPR006665">
    <property type="entry name" value="OmpA-like"/>
</dbReference>
<keyword evidence="2 4" id="KW-0472">Membrane</keyword>
<dbReference type="AlphaFoldDB" id="A0A371BBR1"/>
<keyword evidence="9" id="KW-1185">Reference proteome</keyword>
<comment type="caution">
    <text evidence="8">The sequence shown here is derived from an EMBL/GenBank/DDBJ whole genome shotgun (WGS) entry which is preliminary data.</text>
</comment>
<dbReference type="GO" id="GO:0009279">
    <property type="term" value="C:cell outer membrane"/>
    <property type="evidence" value="ECO:0007669"/>
    <property type="project" value="UniProtKB-SubCell"/>
</dbReference>
<feature type="compositionally biased region" description="Low complexity" evidence="5">
    <location>
        <begin position="255"/>
        <end position="264"/>
    </location>
</feature>
<evidence type="ECO:0000313" key="8">
    <source>
        <dbReference type="EMBL" id="RDV04957.1"/>
    </source>
</evidence>
<dbReference type="InterPro" id="IPR050330">
    <property type="entry name" value="Bact_OuterMem_StrucFunc"/>
</dbReference>
<feature type="compositionally biased region" description="Basic and acidic residues" evidence="5">
    <location>
        <begin position="302"/>
        <end position="331"/>
    </location>
</feature>
<proteinExistence type="predicted"/>
<feature type="compositionally biased region" description="Basic and acidic residues" evidence="5">
    <location>
        <begin position="158"/>
        <end position="181"/>
    </location>
</feature>
<evidence type="ECO:0000256" key="1">
    <source>
        <dbReference type="ARBA" id="ARBA00004442"/>
    </source>
</evidence>
<dbReference type="InterPro" id="IPR006664">
    <property type="entry name" value="OMP_bac"/>
</dbReference>
<accession>A0A371BBR1</accession>
<dbReference type="PANTHER" id="PTHR30329:SF21">
    <property type="entry name" value="LIPOPROTEIN YIAD-RELATED"/>
    <property type="match status" value="1"/>
</dbReference>
<reference evidence="9" key="1">
    <citation type="submission" date="2018-08" db="EMBL/GenBank/DDBJ databases">
        <authorList>
            <person name="Kim S.-J."/>
            <person name="Jung G.-Y."/>
        </authorList>
    </citation>
    <scope>NUCLEOTIDE SEQUENCE [LARGE SCALE GENOMIC DNA]</scope>
    <source>
        <strain evidence="9">GY_H</strain>
    </source>
</reference>
<name>A0A371BBR1_9BRAD</name>
<feature type="region of interest" description="Disordered" evidence="5">
    <location>
        <begin position="37"/>
        <end position="331"/>
    </location>
</feature>
<feature type="compositionally biased region" description="Pro residues" evidence="5">
    <location>
        <begin position="239"/>
        <end position="254"/>
    </location>
</feature>
<gene>
    <name evidence="8" type="ORF">DXH78_10520</name>
</gene>
<feature type="domain" description="OmpA-like" evidence="7">
    <location>
        <begin position="476"/>
        <end position="601"/>
    </location>
</feature>
<evidence type="ECO:0000256" key="2">
    <source>
        <dbReference type="ARBA" id="ARBA00023136"/>
    </source>
</evidence>
<evidence type="ECO:0000256" key="5">
    <source>
        <dbReference type="SAM" id="MobiDB-lite"/>
    </source>
</evidence>
<dbReference type="PANTHER" id="PTHR30329">
    <property type="entry name" value="STATOR ELEMENT OF FLAGELLAR MOTOR COMPLEX"/>
    <property type="match status" value="1"/>
</dbReference>
<dbReference type="PROSITE" id="PS51123">
    <property type="entry name" value="OMPA_2"/>
    <property type="match status" value="1"/>
</dbReference>
<dbReference type="EMBL" id="QRGO01000001">
    <property type="protein sequence ID" value="RDV04957.1"/>
    <property type="molecule type" value="Genomic_DNA"/>
</dbReference>
<evidence type="ECO:0000313" key="9">
    <source>
        <dbReference type="Proteomes" id="UP000263993"/>
    </source>
</evidence>
<keyword evidence="3" id="KW-0998">Cell outer membrane</keyword>
<sequence length="603" mass="64382">MTSVRSLLLACTALTAISGFALPATAASNAPIVIAQAPPAPAEQKKEEPKPAPPAAKPPAPPAAKPAAPPPPPPPAAQRPAPPPPPPPAVQRPAPPPPPAAQPPAPPPPPAAQRPAPPPPPAAERPRPPAPPAVQAPAPQPPAAQAPAAPPQSAPPPRGERPPESQRGERPDRPRGERPPEGQRPPGMPPAAGRPTPPPPPAAEQPKPPAPPTPAAEQPKPPAPPPAAQTPAPQTPAAQTPPPPPAAQTPPPAAQRPGAPLPAAQQPPPPNQPATVQRAPQGNRPAAAAPPPPTQSRNASDFIRRGDQGPQRNFDDIRRERRETRDGSRTIITEGDRTIVRDGSRTIIRHNEADRFAIDARDVRVTRRGNDTISIIVRPDGTQIVTTTAGDGRLLRRVRRDRGGREVVIIDNRFAGPRPGYFVDVPPPRWRGPPDRYILDGRRADRNAIFALFLAPPIERIERRYTLDEVRYSEPLRAYMPRVDLDVHFPTGSWQITTDQIDQLAAIADGINRAIQKNPREVFMIEGHTDAVGAAEDNLSLSDRRAEAVAVALTEQFQVPPENLVTQGYGEQYLKVQTDGPSEENRRVAVRRITPLIDQQAGR</sequence>
<dbReference type="Gene3D" id="3.30.1330.60">
    <property type="entry name" value="OmpA-like domain"/>
    <property type="match status" value="1"/>
</dbReference>
<evidence type="ECO:0000256" key="3">
    <source>
        <dbReference type="ARBA" id="ARBA00023237"/>
    </source>
</evidence>
<evidence type="ECO:0000256" key="4">
    <source>
        <dbReference type="PROSITE-ProRule" id="PRU00473"/>
    </source>
</evidence>
<keyword evidence="6" id="KW-0732">Signal</keyword>
<dbReference type="PRINTS" id="PR01021">
    <property type="entry name" value="OMPADOMAIN"/>
</dbReference>
<dbReference type="OrthoDB" id="9792021at2"/>
<organism evidence="8 9">
    <name type="scientific">Undibacter mobilis</name>
    <dbReference type="NCBI Taxonomy" id="2292256"/>
    <lineage>
        <taxon>Bacteria</taxon>
        <taxon>Pseudomonadati</taxon>
        <taxon>Pseudomonadota</taxon>
        <taxon>Alphaproteobacteria</taxon>
        <taxon>Hyphomicrobiales</taxon>
        <taxon>Nitrobacteraceae</taxon>
        <taxon>Undibacter</taxon>
    </lineage>
</organism>
<evidence type="ECO:0000256" key="6">
    <source>
        <dbReference type="SAM" id="SignalP"/>
    </source>
</evidence>
<dbReference type="InterPro" id="IPR036737">
    <property type="entry name" value="OmpA-like_sf"/>
</dbReference>
<dbReference type="Proteomes" id="UP000263993">
    <property type="component" value="Unassembled WGS sequence"/>
</dbReference>
<feature type="compositionally biased region" description="Pro residues" evidence="5">
    <location>
        <begin position="195"/>
        <end position="228"/>
    </location>
</feature>
<comment type="subcellular location">
    <subcellularLocation>
        <location evidence="1">Cell outer membrane</location>
    </subcellularLocation>
</comment>
<protein>
    <submittedName>
        <fullName evidence="8">OmpA family protein</fullName>
    </submittedName>
</protein>
<dbReference type="SUPFAM" id="SSF103088">
    <property type="entry name" value="OmpA-like"/>
    <property type="match status" value="1"/>
</dbReference>
<dbReference type="Pfam" id="PF00691">
    <property type="entry name" value="OmpA"/>
    <property type="match status" value="1"/>
</dbReference>
<feature type="compositionally biased region" description="Low complexity" evidence="5">
    <location>
        <begin position="229"/>
        <end position="238"/>
    </location>
</feature>
<evidence type="ECO:0000259" key="7">
    <source>
        <dbReference type="PROSITE" id="PS51123"/>
    </source>
</evidence>
<feature type="compositionally biased region" description="Pro residues" evidence="5">
    <location>
        <begin position="51"/>
        <end position="157"/>
    </location>
</feature>
<feature type="signal peptide" evidence="6">
    <location>
        <begin position="1"/>
        <end position="26"/>
    </location>
</feature>
<dbReference type="CDD" id="cd07185">
    <property type="entry name" value="OmpA_C-like"/>
    <property type="match status" value="1"/>
</dbReference>